<keyword evidence="13" id="KW-1185">Reference proteome</keyword>
<feature type="binding site" evidence="11">
    <location>
        <position position="111"/>
    </location>
    <ligand>
        <name>Fe cation</name>
        <dbReference type="ChEBI" id="CHEBI:24875"/>
    </ligand>
</feature>
<evidence type="ECO:0000313" key="13">
    <source>
        <dbReference type="Proteomes" id="UP000774000"/>
    </source>
</evidence>
<dbReference type="Proteomes" id="UP000774000">
    <property type="component" value="Unassembled WGS sequence"/>
</dbReference>
<dbReference type="EMBL" id="JAFBDQ010000005">
    <property type="protein sequence ID" value="MBM7556390.1"/>
    <property type="molecule type" value="Genomic_DNA"/>
</dbReference>
<keyword evidence="4" id="KW-0678">Repressor</keyword>
<protein>
    <submittedName>
        <fullName evidence="12">Fur family ferric uptake transcriptional regulator</fullName>
    </submittedName>
</protein>
<keyword evidence="9" id="KW-0804">Transcription</keyword>
<comment type="subcellular location">
    <subcellularLocation>
        <location evidence="1">Cytoplasm</location>
    </subcellularLocation>
</comment>
<keyword evidence="11" id="KW-0408">Iron</keyword>
<dbReference type="SUPFAM" id="SSF46785">
    <property type="entry name" value="Winged helix' DNA-binding domain"/>
    <property type="match status" value="1"/>
</dbReference>
<dbReference type="Pfam" id="PF01475">
    <property type="entry name" value="FUR"/>
    <property type="match status" value="1"/>
</dbReference>
<evidence type="ECO:0000256" key="3">
    <source>
        <dbReference type="ARBA" id="ARBA00022490"/>
    </source>
</evidence>
<dbReference type="AlphaFoldDB" id="A0A938XRZ3"/>
<dbReference type="PANTHER" id="PTHR33202">
    <property type="entry name" value="ZINC UPTAKE REGULATION PROTEIN"/>
    <property type="match status" value="1"/>
</dbReference>
<evidence type="ECO:0000313" key="12">
    <source>
        <dbReference type="EMBL" id="MBM7556390.1"/>
    </source>
</evidence>
<evidence type="ECO:0000256" key="6">
    <source>
        <dbReference type="ARBA" id="ARBA00022833"/>
    </source>
</evidence>
<evidence type="ECO:0000256" key="5">
    <source>
        <dbReference type="ARBA" id="ARBA00022723"/>
    </source>
</evidence>
<comment type="cofactor">
    <cofactor evidence="11">
        <name>Mn(2+)</name>
        <dbReference type="ChEBI" id="CHEBI:29035"/>
    </cofactor>
    <cofactor evidence="11">
        <name>Fe(2+)</name>
        <dbReference type="ChEBI" id="CHEBI:29033"/>
    </cofactor>
    <text evidence="11">Binds 1 Mn(2+) or Fe(2+) ion per subunit.</text>
</comment>
<gene>
    <name evidence="12" type="ORF">JOC47_001233</name>
</gene>
<evidence type="ECO:0000256" key="2">
    <source>
        <dbReference type="ARBA" id="ARBA00007957"/>
    </source>
</evidence>
<dbReference type="GO" id="GO:0045892">
    <property type="term" value="P:negative regulation of DNA-templated transcription"/>
    <property type="evidence" value="ECO:0007669"/>
    <property type="project" value="TreeGrafter"/>
</dbReference>
<evidence type="ECO:0000256" key="8">
    <source>
        <dbReference type="ARBA" id="ARBA00023125"/>
    </source>
</evidence>
<feature type="binding site" evidence="10">
    <location>
        <position position="96"/>
    </location>
    <ligand>
        <name>Zn(2+)</name>
        <dbReference type="ChEBI" id="CHEBI:29105"/>
    </ligand>
</feature>
<proteinExistence type="inferred from homology"/>
<dbReference type="GO" id="GO:1900376">
    <property type="term" value="P:regulation of secondary metabolite biosynthetic process"/>
    <property type="evidence" value="ECO:0007669"/>
    <property type="project" value="TreeGrafter"/>
</dbReference>
<evidence type="ECO:0000256" key="1">
    <source>
        <dbReference type="ARBA" id="ARBA00004496"/>
    </source>
</evidence>
<keyword evidence="7" id="KW-0805">Transcription regulation</keyword>
<keyword evidence="8" id="KW-0238">DNA-binding</keyword>
<feature type="binding site" evidence="10">
    <location>
        <position position="139"/>
    </location>
    <ligand>
        <name>Zn(2+)</name>
        <dbReference type="ChEBI" id="CHEBI:29105"/>
    </ligand>
</feature>
<organism evidence="12 13">
    <name type="scientific">Halanaerobacter jeridensis</name>
    <dbReference type="NCBI Taxonomy" id="706427"/>
    <lineage>
        <taxon>Bacteria</taxon>
        <taxon>Bacillati</taxon>
        <taxon>Bacillota</taxon>
        <taxon>Clostridia</taxon>
        <taxon>Halanaerobiales</taxon>
        <taxon>Halobacteroidaceae</taxon>
        <taxon>Halanaerobacter</taxon>
    </lineage>
</organism>
<comment type="caution">
    <text evidence="12">The sequence shown here is derived from an EMBL/GenBank/DDBJ whole genome shotgun (WGS) entry which is preliminary data.</text>
</comment>
<keyword evidence="6 10" id="KW-0862">Zinc</keyword>
<dbReference type="Gene3D" id="1.10.10.10">
    <property type="entry name" value="Winged helix-like DNA-binding domain superfamily/Winged helix DNA-binding domain"/>
    <property type="match status" value="1"/>
</dbReference>
<comment type="cofactor">
    <cofactor evidence="10">
        <name>Zn(2+)</name>
        <dbReference type="ChEBI" id="CHEBI:29105"/>
    </cofactor>
    <text evidence="10">Binds 1 zinc ion per subunit.</text>
</comment>
<keyword evidence="3" id="KW-0963">Cytoplasm</keyword>
<dbReference type="GO" id="GO:0008270">
    <property type="term" value="F:zinc ion binding"/>
    <property type="evidence" value="ECO:0007669"/>
    <property type="project" value="TreeGrafter"/>
</dbReference>
<evidence type="ECO:0000256" key="4">
    <source>
        <dbReference type="ARBA" id="ARBA00022491"/>
    </source>
</evidence>
<dbReference type="InterPro" id="IPR036390">
    <property type="entry name" value="WH_DNA-bd_sf"/>
</dbReference>
<dbReference type="InterPro" id="IPR043135">
    <property type="entry name" value="Fur_C"/>
</dbReference>
<dbReference type="CDD" id="cd07153">
    <property type="entry name" value="Fur_like"/>
    <property type="match status" value="1"/>
</dbReference>
<dbReference type="GO" id="GO:0003700">
    <property type="term" value="F:DNA-binding transcription factor activity"/>
    <property type="evidence" value="ECO:0007669"/>
    <property type="project" value="InterPro"/>
</dbReference>
<dbReference type="InterPro" id="IPR002481">
    <property type="entry name" value="FUR"/>
</dbReference>
<evidence type="ECO:0000256" key="11">
    <source>
        <dbReference type="PIRSR" id="PIRSR602481-2"/>
    </source>
</evidence>
<comment type="similarity">
    <text evidence="2">Belongs to the Fur family.</text>
</comment>
<feature type="binding site" evidence="10">
    <location>
        <position position="136"/>
    </location>
    <ligand>
        <name>Zn(2+)</name>
        <dbReference type="ChEBI" id="CHEBI:29105"/>
    </ligand>
</feature>
<feature type="binding site" evidence="10">
    <location>
        <position position="99"/>
    </location>
    <ligand>
        <name>Zn(2+)</name>
        <dbReference type="ChEBI" id="CHEBI:29105"/>
    </ligand>
</feature>
<accession>A0A938XRZ3</accession>
<dbReference type="RefSeq" id="WP_204701170.1">
    <property type="nucleotide sequence ID" value="NZ_JAFBDQ010000005.1"/>
</dbReference>
<evidence type="ECO:0000256" key="9">
    <source>
        <dbReference type="ARBA" id="ARBA00023163"/>
    </source>
</evidence>
<dbReference type="GO" id="GO:0000976">
    <property type="term" value="F:transcription cis-regulatory region binding"/>
    <property type="evidence" value="ECO:0007669"/>
    <property type="project" value="TreeGrafter"/>
</dbReference>
<feature type="binding site" evidence="11">
    <location>
        <position position="88"/>
    </location>
    <ligand>
        <name>Fe cation</name>
        <dbReference type="ChEBI" id="CHEBI:24875"/>
    </ligand>
</feature>
<dbReference type="Gene3D" id="3.30.1490.190">
    <property type="match status" value="1"/>
</dbReference>
<dbReference type="FunFam" id="1.10.10.10:FF:000007">
    <property type="entry name" value="Ferric uptake regulation protein"/>
    <property type="match status" value="1"/>
</dbReference>
<name>A0A938XRZ3_9FIRM</name>
<sequence>MHEKMIKKLTANVDFRVTKQRKKILDVLISQDQHLLAQNIYEILREEDSKVGLATVYRTLDLFEESGIIKKRKFNGDSAYYEINDEHHGNHHHLICKSCGAVIEVDELLPEDIEERLEEEEGFQVEDLCLQMYGYCENCQKNSDE</sequence>
<dbReference type="PANTHER" id="PTHR33202:SF7">
    <property type="entry name" value="FERRIC UPTAKE REGULATION PROTEIN"/>
    <property type="match status" value="1"/>
</dbReference>
<dbReference type="InterPro" id="IPR036388">
    <property type="entry name" value="WH-like_DNA-bd_sf"/>
</dbReference>
<evidence type="ECO:0000256" key="7">
    <source>
        <dbReference type="ARBA" id="ARBA00023015"/>
    </source>
</evidence>
<evidence type="ECO:0000256" key="10">
    <source>
        <dbReference type="PIRSR" id="PIRSR602481-1"/>
    </source>
</evidence>
<dbReference type="GO" id="GO:0005737">
    <property type="term" value="C:cytoplasm"/>
    <property type="evidence" value="ECO:0007669"/>
    <property type="project" value="UniProtKB-SubCell"/>
</dbReference>
<keyword evidence="5 10" id="KW-0479">Metal-binding</keyword>
<reference evidence="12" key="1">
    <citation type="submission" date="2021-01" db="EMBL/GenBank/DDBJ databases">
        <title>Genomic Encyclopedia of Type Strains, Phase IV (KMG-IV): sequencing the most valuable type-strain genomes for metagenomic binning, comparative biology and taxonomic classification.</title>
        <authorList>
            <person name="Goeker M."/>
        </authorList>
    </citation>
    <scope>NUCLEOTIDE SEQUENCE</scope>
    <source>
        <strain evidence="12">DSM 23230</strain>
    </source>
</reference>